<keyword evidence="8 9" id="KW-0472">Membrane</keyword>
<dbReference type="RefSeq" id="WP_410518191.1">
    <property type="nucleotide sequence ID" value="NZ_CP046391.1"/>
</dbReference>
<evidence type="ECO:0000256" key="7">
    <source>
        <dbReference type="ARBA" id="ARBA00022989"/>
    </source>
</evidence>
<dbReference type="Proteomes" id="UP000500930">
    <property type="component" value="Chromosome"/>
</dbReference>
<dbReference type="KEGG" id="aplt:ANPL_03775"/>
<dbReference type="Pfam" id="PF26002">
    <property type="entry name" value="Beta-barrel_AprE"/>
    <property type="match status" value="1"/>
</dbReference>
<keyword evidence="6 9" id="KW-0812">Transmembrane</keyword>
<evidence type="ECO:0000259" key="12">
    <source>
        <dbReference type="Pfam" id="PF26002"/>
    </source>
</evidence>
<keyword evidence="5 9" id="KW-0997">Cell inner membrane</keyword>
<feature type="coiled-coil region" evidence="10">
    <location>
        <begin position="216"/>
        <end position="264"/>
    </location>
</feature>
<evidence type="ECO:0000313" key="14">
    <source>
        <dbReference type="Proteomes" id="UP000500930"/>
    </source>
</evidence>
<evidence type="ECO:0000259" key="11">
    <source>
        <dbReference type="Pfam" id="PF25994"/>
    </source>
</evidence>
<evidence type="ECO:0000256" key="8">
    <source>
        <dbReference type="ARBA" id="ARBA00023136"/>
    </source>
</evidence>
<feature type="coiled-coil region" evidence="10">
    <location>
        <begin position="318"/>
        <end position="345"/>
    </location>
</feature>
<keyword evidence="10" id="KW-0175">Coiled coil</keyword>
<gene>
    <name evidence="13" type="primary">prsE</name>
    <name evidence="13" type="ORF">ANPL_03775</name>
</gene>
<dbReference type="AlphaFoldDB" id="A0A858PYY8"/>
<feature type="domain" description="AprE-like beta-barrel" evidence="12">
    <location>
        <begin position="417"/>
        <end position="492"/>
    </location>
</feature>
<evidence type="ECO:0000313" key="13">
    <source>
        <dbReference type="EMBL" id="QJC27805.1"/>
    </source>
</evidence>
<proteinExistence type="inferred from homology"/>
<dbReference type="GO" id="GO:0005886">
    <property type="term" value="C:plasma membrane"/>
    <property type="evidence" value="ECO:0007669"/>
    <property type="project" value="UniProtKB-SubCell"/>
</dbReference>
<dbReference type="GO" id="GO:0015031">
    <property type="term" value="P:protein transport"/>
    <property type="evidence" value="ECO:0007669"/>
    <property type="project" value="InterPro"/>
</dbReference>
<evidence type="ECO:0000256" key="6">
    <source>
        <dbReference type="ARBA" id="ARBA00022692"/>
    </source>
</evidence>
<evidence type="ECO:0000256" key="4">
    <source>
        <dbReference type="ARBA" id="ARBA00022475"/>
    </source>
</evidence>
<evidence type="ECO:0000256" key="3">
    <source>
        <dbReference type="ARBA" id="ARBA00022448"/>
    </source>
</evidence>
<dbReference type="InterPro" id="IPR050739">
    <property type="entry name" value="MFP"/>
</dbReference>
<reference evidence="13 14" key="1">
    <citation type="journal article" date="2020" name="Pathogens">
        <title>First Whole Genome Sequence of Anaplasma platys, an Obligate Intracellular Rickettsial Pathogen of Dogs.</title>
        <authorList>
            <person name="Llanes A."/>
            <person name="Rajeev S."/>
        </authorList>
    </citation>
    <scope>NUCLEOTIDE SEQUENCE [LARGE SCALE GENOMIC DNA]</scope>
    <source>
        <strain evidence="13 14">S3</strain>
    </source>
</reference>
<dbReference type="InterPro" id="IPR058982">
    <property type="entry name" value="Beta-barrel_AprE"/>
</dbReference>
<dbReference type="PANTHER" id="PTHR30386">
    <property type="entry name" value="MEMBRANE FUSION SUBUNIT OF EMRAB-TOLC MULTIDRUG EFFLUX PUMP"/>
    <property type="match status" value="1"/>
</dbReference>
<dbReference type="Gene3D" id="2.40.50.100">
    <property type="match status" value="1"/>
</dbReference>
<name>A0A858PYY8_9RICK</name>
<dbReference type="PANTHER" id="PTHR30386:SF17">
    <property type="entry name" value="ALKALINE PROTEASE SECRETION PROTEIN APRE"/>
    <property type="match status" value="1"/>
</dbReference>
<dbReference type="InterPro" id="IPR010129">
    <property type="entry name" value="T1SS_HlyD"/>
</dbReference>
<evidence type="ECO:0000256" key="9">
    <source>
        <dbReference type="RuleBase" id="RU365093"/>
    </source>
</evidence>
<dbReference type="PRINTS" id="PR01490">
    <property type="entry name" value="RTXTOXIND"/>
</dbReference>
<dbReference type="Pfam" id="PF25994">
    <property type="entry name" value="HH_AprE"/>
    <property type="match status" value="1"/>
</dbReference>
<comment type="subcellular location">
    <subcellularLocation>
        <location evidence="1 9">Cell inner membrane</location>
        <topology evidence="1 9">Single-pass membrane protein</topology>
    </subcellularLocation>
</comment>
<sequence>MLNALMNNKLSKALSFLKVDLSLPKLLGHDSLNKQKDYESKKQSKVLDGSLSFIDRMVSYLFKLKKKHGNEALKASWGPLFIGLLVVAIFFGGFGIWATFAPLDGAVVASGEVVSSLNRQVVQHLEGGIVKKILVKEGETVTKGQPLVYLNNTAAQANLGIIKEKLLVLLATEARLLTIKNRSHFITFPENIYELSSHDAVEKVLENQRELFYSQNNSISGQIQILKQRIKQLKQELTGLGAQLESEQRQYKLISEELEAKRSLLAGGYISKPYLLNLERSHADTEGKLGHIRATIASTEQKIGENKLEIINITNSVLDRANAELKETTAAITDLKERLRASEDVLRRTVIRSPQNGIVTGLKYHTEGGVIPSGGIIMEIVPVDDDLIIDAKIPTRNIEEILSAQTVEDNLITSGEYVGLKAKVRLSAFNIRKFGLVNGVVTQVSADALTDPVNGMRYYALRVVIPKSSHSGRFKNLKLYHGMPAEVYVVTRSRTLLEYLLTPITSTFERAFNER</sequence>
<keyword evidence="3 9" id="KW-0813">Transport</keyword>
<evidence type="ECO:0000256" key="1">
    <source>
        <dbReference type="ARBA" id="ARBA00004377"/>
    </source>
</evidence>
<comment type="similarity">
    <text evidence="2 9">Belongs to the membrane fusion protein (MFP) (TC 8.A.1) family.</text>
</comment>
<keyword evidence="7 9" id="KW-1133">Transmembrane helix</keyword>
<evidence type="ECO:0000256" key="2">
    <source>
        <dbReference type="ARBA" id="ARBA00009477"/>
    </source>
</evidence>
<keyword evidence="4 9" id="KW-1003">Cell membrane</keyword>
<protein>
    <recommendedName>
        <fullName evidence="9">Membrane fusion protein (MFP) family protein</fullName>
    </recommendedName>
</protein>
<dbReference type="InterPro" id="IPR058781">
    <property type="entry name" value="HH_AprE-like"/>
</dbReference>
<feature type="domain" description="AprE-like long alpha-helical hairpin" evidence="11">
    <location>
        <begin position="155"/>
        <end position="345"/>
    </location>
</feature>
<dbReference type="EMBL" id="CP046391">
    <property type="protein sequence ID" value="QJC27805.1"/>
    <property type="molecule type" value="Genomic_DNA"/>
</dbReference>
<keyword evidence="14" id="KW-1185">Reference proteome</keyword>
<dbReference type="NCBIfam" id="TIGR01843">
    <property type="entry name" value="type_I_hlyD"/>
    <property type="match status" value="1"/>
</dbReference>
<evidence type="ECO:0000256" key="10">
    <source>
        <dbReference type="SAM" id="Coils"/>
    </source>
</evidence>
<evidence type="ECO:0000256" key="5">
    <source>
        <dbReference type="ARBA" id="ARBA00022519"/>
    </source>
</evidence>
<feature type="transmembrane region" description="Helical" evidence="9">
    <location>
        <begin position="75"/>
        <end position="100"/>
    </location>
</feature>
<accession>A0A858PYY8</accession>
<organism evidence="13 14">
    <name type="scientific">Anaplasma platys</name>
    <dbReference type="NCBI Taxonomy" id="949"/>
    <lineage>
        <taxon>Bacteria</taxon>
        <taxon>Pseudomonadati</taxon>
        <taxon>Pseudomonadota</taxon>
        <taxon>Alphaproteobacteria</taxon>
        <taxon>Rickettsiales</taxon>
        <taxon>Anaplasmataceae</taxon>
        <taxon>Anaplasma</taxon>
    </lineage>
</organism>